<sequence length="314" mass="33263">MGKMAIDRSQSTLVDAFLRDEMARGNRALRSVAPVIGHMLDSEGPSLFGDAIVARLRGMINDIAAQFVGELPLNPENSEMLKALVDVVAQQLASDETVVDHLYSVALEGHLTAKLKQTASIDPVLSPLMQELIASDKPEIAEIAMSTMAAQSRFAQSQNRMEMPVGELPFEVFSRVLDLFEAAPLGAGKHHIDAAIAKLKRAYDEGAGRIGLLARLSSSMHGGAIAALDLSHAGLALFASAMASLTGQPREHAVFACHEAQIVRLALMLKAAGLSAHAIEGQLAVLGGTKPLPDGFAALSQSVAQDTLREMSEV</sequence>
<dbReference type="eggNOG" id="COG0645">
    <property type="taxonomic scope" value="Bacteria"/>
</dbReference>
<accession>A0A074M9L5</accession>
<dbReference type="AlphaFoldDB" id="A0A074M9L5"/>
<gene>
    <name evidence="1" type="ORF">EH31_02250</name>
</gene>
<comment type="caution">
    <text evidence="1">The sequence shown here is derived from an EMBL/GenBank/DDBJ whole genome shotgun (WGS) entry which is preliminary data.</text>
</comment>
<keyword evidence="2" id="KW-1185">Reference proteome</keyword>
<dbReference type="RefSeq" id="WP_034957777.1">
    <property type="nucleotide sequence ID" value="NZ_JMIW01000001.1"/>
</dbReference>
<evidence type="ECO:0000313" key="2">
    <source>
        <dbReference type="Proteomes" id="UP000027647"/>
    </source>
</evidence>
<organism evidence="1 2">
    <name type="scientific">Erythrobacter longus</name>
    <dbReference type="NCBI Taxonomy" id="1044"/>
    <lineage>
        <taxon>Bacteria</taxon>
        <taxon>Pseudomonadati</taxon>
        <taxon>Pseudomonadota</taxon>
        <taxon>Alphaproteobacteria</taxon>
        <taxon>Sphingomonadales</taxon>
        <taxon>Erythrobacteraceae</taxon>
        <taxon>Erythrobacter/Porphyrobacter group</taxon>
        <taxon>Erythrobacter</taxon>
    </lineage>
</organism>
<protein>
    <submittedName>
        <fullName evidence="1">Uncharacterized protein</fullName>
    </submittedName>
</protein>
<name>A0A074M9L5_ERYLO</name>
<dbReference type="EMBL" id="JMIW01000001">
    <property type="protein sequence ID" value="KEO91511.1"/>
    <property type="molecule type" value="Genomic_DNA"/>
</dbReference>
<proteinExistence type="predicted"/>
<dbReference type="Proteomes" id="UP000027647">
    <property type="component" value="Unassembled WGS sequence"/>
</dbReference>
<reference evidence="1 2" key="1">
    <citation type="submission" date="2014-04" db="EMBL/GenBank/DDBJ databases">
        <title>A comprehensive comparison of genomes of Erythrobacter spp. strains.</title>
        <authorList>
            <person name="Zheng Q."/>
        </authorList>
    </citation>
    <scope>NUCLEOTIDE SEQUENCE [LARGE SCALE GENOMIC DNA]</scope>
    <source>
        <strain evidence="1 2">DSM 6997</strain>
    </source>
</reference>
<dbReference type="OrthoDB" id="7390251at2"/>
<evidence type="ECO:0000313" key="1">
    <source>
        <dbReference type="EMBL" id="KEO91511.1"/>
    </source>
</evidence>
<dbReference type="STRING" id="1044.EH31_02250"/>